<reference evidence="2 3" key="1">
    <citation type="journal article" date="2016" name="Nat. Commun.">
        <title>Thousands of microbial genomes shed light on interconnected biogeochemical processes in an aquifer system.</title>
        <authorList>
            <person name="Anantharaman K."/>
            <person name="Brown C.T."/>
            <person name="Hug L.A."/>
            <person name="Sharon I."/>
            <person name="Castelle C.J."/>
            <person name="Probst A.J."/>
            <person name="Thomas B.C."/>
            <person name="Singh A."/>
            <person name="Wilkins M.J."/>
            <person name="Karaoz U."/>
            <person name="Brodie E.L."/>
            <person name="Williams K.H."/>
            <person name="Hubbard S.S."/>
            <person name="Banfield J.F."/>
        </authorList>
    </citation>
    <scope>NUCLEOTIDE SEQUENCE [LARGE SCALE GENOMIC DNA]</scope>
</reference>
<feature type="transmembrane region" description="Helical" evidence="1">
    <location>
        <begin position="43"/>
        <end position="60"/>
    </location>
</feature>
<name>A0A1G2CBP0_9BACT</name>
<keyword evidence="1" id="KW-1133">Transmembrane helix</keyword>
<dbReference type="Proteomes" id="UP000176287">
    <property type="component" value="Unassembled WGS sequence"/>
</dbReference>
<evidence type="ECO:0000313" key="3">
    <source>
        <dbReference type="Proteomes" id="UP000176287"/>
    </source>
</evidence>
<keyword evidence="1" id="KW-0472">Membrane</keyword>
<accession>A0A1G2CBP0</accession>
<sequence>MTLVVATTNWFFVKEEIWTFIKVLQLDFQVHQFPPGKIHARNLFKYYIFFLINHLVFNFMKSDFLRKSDFKYVVFVVARNDVGFTFSFVSDRM</sequence>
<protein>
    <submittedName>
        <fullName evidence="2">Uncharacterized protein</fullName>
    </submittedName>
</protein>
<evidence type="ECO:0000313" key="2">
    <source>
        <dbReference type="EMBL" id="OGY98823.1"/>
    </source>
</evidence>
<organism evidence="2 3">
    <name type="scientific">Candidatus Liptonbacteria bacterium RIFCSPLOWO2_01_FULL_45_15</name>
    <dbReference type="NCBI Taxonomy" id="1798649"/>
    <lineage>
        <taxon>Bacteria</taxon>
        <taxon>Candidatus Liptoniibacteriota</taxon>
    </lineage>
</organism>
<gene>
    <name evidence="2" type="ORF">A3B13_03140</name>
</gene>
<keyword evidence="1" id="KW-0812">Transmembrane</keyword>
<evidence type="ECO:0000256" key="1">
    <source>
        <dbReference type="SAM" id="Phobius"/>
    </source>
</evidence>
<comment type="caution">
    <text evidence="2">The sequence shown here is derived from an EMBL/GenBank/DDBJ whole genome shotgun (WGS) entry which is preliminary data.</text>
</comment>
<dbReference type="AlphaFoldDB" id="A0A1G2CBP0"/>
<dbReference type="EMBL" id="MHKZ01000053">
    <property type="protein sequence ID" value="OGY98823.1"/>
    <property type="molecule type" value="Genomic_DNA"/>
</dbReference>
<proteinExistence type="predicted"/>